<dbReference type="PANTHER" id="PTHR14207:SF0">
    <property type="entry name" value="3-BETA-HYDROXYSTEROID-DELTA(8),DELTA(7)-ISOMERASE"/>
    <property type="match status" value="1"/>
</dbReference>
<feature type="transmembrane region" description="Helical" evidence="14">
    <location>
        <begin position="30"/>
        <end position="51"/>
    </location>
</feature>
<evidence type="ECO:0000256" key="2">
    <source>
        <dbReference type="ARBA" id="ARBA00008337"/>
    </source>
</evidence>
<evidence type="ECO:0000313" key="17">
    <source>
        <dbReference type="Proteomes" id="UP000077115"/>
    </source>
</evidence>
<evidence type="ECO:0000256" key="6">
    <source>
        <dbReference type="ARBA" id="ARBA00022989"/>
    </source>
</evidence>
<keyword evidence="9 13" id="KW-0472">Membrane</keyword>
<keyword evidence="11" id="KW-0753">Steroid metabolism</keyword>
<comment type="similarity">
    <text evidence="2">Belongs to the EBP family.</text>
</comment>
<keyword evidence="7" id="KW-0756">Sterol biosynthesis</keyword>
<dbReference type="InterPro" id="IPR007905">
    <property type="entry name" value="EBP"/>
</dbReference>
<dbReference type="GO" id="GO:0004769">
    <property type="term" value="F:steroid Delta-isomerase activity"/>
    <property type="evidence" value="ECO:0007669"/>
    <property type="project" value="TreeGrafter"/>
</dbReference>
<dbReference type="AlphaFoldDB" id="A0A177WZK8"/>
<evidence type="ECO:0000256" key="7">
    <source>
        <dbReference type="ARBA" id="ARBA00023011"/>
    </source>
</evidence>
<evidence type="ECO:0000256" key="9">
    <source>
        <dbReference type="ARBA" id="ARBA00023136"/>
    </source>
</evidence>
<feature type="transmembrane region" description="Helical" evidence="14">
    <location>
        <begin position="72"/>
        <end position="92"/>
    </location>
</feature>
<evidence type="ECO:0000256" key="5">
    <source>
        <dbReference type="ARBA" id="ARBA00022955"/>
    </source>
</evidence>
<accession>A0A177WZK8</accession>
<keyword evidence="12" id="KW-0413">Isomerase</keyword>
<evidence type="ECO:0000256" key="3">
    <source>
        <dbReference type="ARBA" id="ARBA00022516"/>
    </source>
</evidence>
<dbReference type="EMBL" id="DS022314">
    <property type="protein sequence ID" value="OAJ45124.1"/>
    <property type="molecule type" value="Genomic_DNA"/>
</dbReference>
<proteinExistence type="inferred from homology"/>
<feature type="transmembrane region" description="Helical" evidence="14">
    <location>
        <begin position="132"/>
        <end position="155"/>
    </location>
</feature>
<dbReference type="PROSITE" id="PS51751">
    <property type="entry name" value="EXPERA"/>
    <property type="match status" value="1"/>
</dbReference>
<dbReference type="eggNOG" id="KOG4826">
    <property type="taxonomic scope" value="Eukaryota"/>
</dbReference>
<evidence type="ECO:0000256" key="1">
    <source>
        <dbReference type="ARBA" id="ARBA00004141"/>
    </source>
</evidence>
<evidence type="ECO:0000256" key="13">
    <source>
        <dbReference type="PROSITE-ProRule" id="PRU01087"/>
    </source>
</evidence>
<dbReference type="STRING" id="403673.A0A177WZK8"/>
<dbReference type="GO" id="GO:0005783">
    <property type="term" value="C:endoplasmic reticulum"/>
    <property type="evidence" value="ECO:0007669"/>
    <property type="project" value="TreeGrafter"/>
</dbReference>
<dbReference type="GO" id="GO:0000247">
    <property type="term" value="F:C-8 sterol isomerase activity"/>
    <property type="evidence" value="ECO:0007669"/>
    <property type="project" value="TreeGrafter"/>
</dbReference>
<dbReference type="PANTHER" id="PTHR14207">
    <property type="entry name" value="STEROL ISOMERASE"/>
    <property type="match status" value="1"/>
</dbReference>
<keyword evidence="8" id="KW-0443">Lipid metabolism</keyword>
<protein>
    <recommendedName>
        <fullName evidence="15">EXPERA domain-containing protein</fullName>
    </recommendedName>
</protein>
<dbReference type="GO" id="GO:0016126">
    <property type="term" value="P:sterol biosynthetic process"/>
    <property type="evidence" value="ECO:0007669"/>
    <property type="project" value="UniProtKB-KW"/>
</dbReference>
<keyword evidence="6 13" id="KW-1133">Transmembrane helix</keyword>
<dbReference type="OrthoDB" id="58557at2759"/>
<dbReference type="Proteomes" id="UP000077115">
    <property type="component" value="Unassembled WGS sequence"/>
</dbReference>
<sequence>MAPLSDMIPHPYYPRTLSIPSYSGRTWSPLQILGIFFSIIFITMVIGYRVISVSPHYSSKTKSSKVAQASSAPLGTRLIFLWFLACSGIHFITEGYYVAFNQTIASRNSFMAELWKEYALSDSRYITSDQTIVWIEAITAYIWGPLCFIACCMIYKNCSKRHLVLFSISFGQLYGDIIYYATTLAEGAPHCNPHPFYFYFYFIFMNLFWIFIPIIVMMDSGKVIMSALNATHAPEKETRKNK</sequence>
<feature type="transmembrane region" description="Helical" evidence="14">
    <location>
        <begin position="196"/>
        <end position="216"/>
    </location>
</feature>
<keyword evidence="3" id="KW-0444">Lipid biosynthesis</keyword>
<evidence type="ECO:0000256" key="4">
    <source>
        <dbReference type="ARBA" id="ARBA00022692"/>
    </source>
</evidence>
<evidence type="ECO:0000256" key="12">
    <source>
        <dbReference type="ARBA" id="ARBA00023235"/>
    </source>
</evidence>
<gene>
    <name evidence="16" type="ORF">BDEG_28284</name>
</gene>
<keyword evidence="4 13" id="KW-0812">Transmembrane</keyword>
<dbReference type="VEuPathDB" id="FungiDB:BDEG_28284"/>
<dbReference type="GO" id="GO:0016020">
    <property type="term" value="C:membrane"/>
    <property type="evidence" value="ECO:0007669"/>
    <property type="project" value="UniProtKB-SubCell"/>
</dbReference>
<keyword evidence="5" id="KW-0752">Steroid biosynthesis</keyword>
<dbReference type="Pfam" id="PF05241">
    <property type="entry name" value="EBP"/>
    <property type="match status" value="1"/>
</dbReference>
<evidence type="ECO:0000313" key="16">
    <source>
        <dbReference type="EMBL" id="OAJ45124.1"/>
    </source>
</evidence>
<evidence type="ECO:0000256" key="11">
    <source>
        <dbReference type="ARBA" id="ARBA00023221"/>
    </source>
</evidence>
<keyword evidence="10" id="KW-1207">Sterol metabolism</keyword>
<evidence type="ECO:0000259" key="15">
    <source>
        <dbReference type="PROSITE" id="PS51751"/>
    </source>
</evidence>
<feature type="transmembrane region" description="Helical" evidence="14">
    <location>
        <begin position="162"/>
        <end position="181"/>
    </location>
</feature>
<feature type="domain" description="EXPERA" evidence="15">
    <location>
        <begin position="75"/>
        <end position="217"/>
    </location>
</feature>
<reference evidence="16 17" key="1">
    <citation type="submission" date="2006-10" db="EMBL/GenBank/DDBJ databases">
        <title>The Genome Sequence of Batrachochytrium dendrobatidis JEL423.</title>
        <authorList>
            <consortium name="The Broad Institute Genome Sequencing Platform"/>
            <person name="Birren B."/>
            <person name="Lander E."/>
            <person name="Galagan J."/>
            <person name="Cuomo C."/>
            <person name="Devon K."/>
            <person name="Jaffe D."/>
            <person name="Butler J."/>
            <person name="Alvarez P."/>
            <person name="Gnerre S."/>
            <person name="Grabherr M."/>
            <person name="Kleber M."/>
            <person name="Mauceli E."/>
            <person name="Brockman W."/>
            <person name="Young S."/>
            <person name="LaButti K."/>
            <person name="Sykes S."/>
            <person name="DeCaprio D."/>
            <person name="Crawford M."/>
            <person name="Koehrsen M."/>
            <person name="Engels R."/>
            <person name="Montgomery P."/>
            <person name="Pearson M."/>
            <person name="Howarth C."/>
            <person name="Larson L."/>
            <person name="White J."/>
            <person name="O'Leary S."/>
            <person name="Kodira C."/>
            <person name="Zeng Q."/>
            <person name="Yandava C."/>
            <person name="Alvarado L."/>
            <person name="Longcore J."/>
            <person name="James T."/>
        </authorList>
    </citation>
    <scope>NUCLEOTIDE SEQUENCE [LARGE SCALE GENOMIC DNA]</scope>
    <source>
        <strain evidence="16 17">JEL423</strain>
    </source>
</reference>
<dbReference type="InterPro" id="IPR033118">
    <property type="entry name" value="EXPERA"/>
</dbReference>
<dbReference type="GO" id="GO:0047750">
    <property type="term" value="F:cholestenol delta-isomerase activity"/>
    <property type="evidence" value="ECO:0007669"/>
    <property type="project" value="InterPro"/>
</dbReference>
<name>A0A177WZK8_BATDL</name>
<evidence type="ECO:0000256" key="14">
    <source>
        <dbReference type="SAM" id="Phobius"/>
    </source>
</evidence>
<evidence type="ECO:0000256" key="8">
    <source>
        <dbReference type="ARBA" id="ARBA00023098"/>
    </source>
</evidence>
<evidence type="ECO:0000256" key="10">
    <source>
        <dbReference type="ARBA" id="ARBA00023166"/>
    </source>
</evidence>
<reference evidence="16 17" key="2">
    <citation type="submission" date="2016-05" db="EMBL/GenBank/DDBJ databases">
        <title>Lineage-specific infection strategies underlie the spectrum of fungal disease in amphibians.</title>
        <authorList>
            <person name="Cuomo C.A."/>
            <person name="Farrer R.A."/>
            <person name="James T."/>
            <person name="Longcore J."/>
            <person name="Birren B."/>
        </authorList>
    </citation>
    <scope>NUCLEOTIDE SEQUENCE [LARGE SCALE GENOMIC DNA]</scope>
    <source>
        <strain evidence="16 17">JEL423</strain>
    </source>
</reference>
<organism evidence="16 17">
    <name type="scientific">Batrachochytrium dendrobatidis (strain JEL423)</name>
    <dbReference type="NCBI Taxonomy" id="403673"/>
    <lineage>
        <taxon>Eukaryota</taxon>
        <taxon>Fungi</taxon>
        <taxon>Fungi incertae sedis</taxon>
        <taxon>Chytridiomycota</taxon>
        <taxon>Chytridiomycota incertae sedis</taxon>
        <taxon>Chytridiomycetes</taxon>
        <taxon>Rhizophydiales</taxon>
        <taxon>Rhizophydiales incertae sedis</taxon>
        <taxon>Batrachochytrium</taxon>
    </lineage>
</organism>
<comment type="subcellular location">
    <subcellularLocation>
        <location evidence="1">Membrane</location>
        <topology evidence="1">Multi-pass membrane protein</topology>
    </subcellularLocation>
</comment>